<gene>
    <name evidence="1" type="ORF">PLEPLA_LOCUS21345</name>
</gene>
<comment type="caution">
    <text evidence="1">The sequence shown here is derived from an EMBL/GenBank/DDBJ whole genome shotgun (WGS) entry which is preliminary data.</text>
</comment>
<evidence type="ECO:0000313" key="1">
    <source>
        <dbReference type="EMBL" id="CAB1433256.1"/>
    </source>
</evidence>
<accession>A0A9N7UNE0</accession>
<feature type="non-terminal residue" evidence="1">
    <location>
        <position position="1"/>
    </location>
</feature>
<dbReference type="Proteomes" id="UP001153269">
    <property type="component" value="Unassembled WGS sequence"/>
</dbReference>
<protein>
    <submittedName>
        <fullName evidence="1">Uncharacterized protein</fullName>
    </submittedName>
</protein>
<proteinExistence type="predicted"/>
<dbReference type="EMBL" id="CADEAL010001544">
    <property type="protein sequence ID" value="CAB1433256.1"/>
    <property type="molecule type" value="Genomic_DNA"/>
</dbReference>
<evidence type="ECO:0000313" key="2">
    <source>
        <dbReference type="Proteomes" id="UP001153269"/>
    </source>
</evidence>
<keyword evidence="2" id="KW-1185">Reference proteome</keyword>
<name>A0A9N7UNE0_PLEPL</name>
<reference evidence="1" key="1">
    <citation type="submission" date="2020-03" db="EMBL/GenBank/DDBJ databases">
        <authorList>
            <person name="Weist P."/>
        </authorList>
    </citation>
    <scope>NUCLEOTIDE SEQUENCE</scope>
</reference>
<dbReference type="AlphaFoldDB" id="A0A9N7UNE0"/>
<organism evidence="1 2">
    <name type="scientific">Pleuronectes platessa</name>
    <name type="common">European plaice</name>
    <dbReference type="NCBI Taxonomy" id="8262"/>
    <lineage>
        <taxon>Eukaryota</taxon>
        <taxon>Metazoa</taxon>
        <taxon>Chordata</taxon>
        <taxon>Craniata</taxon>
        <taxon>Vertebrata</taxon>
        <taxon>Euteleostomi</taxon>
        <taxon>Actinopterygii</taxon>
        <taxon>Neopterygii</taxon>
        <taxon>Teleostei</taxon>
        <taxon>Neoteleostei</taxon>
        <taxon>Acanthomorphata</taxon>
        <taxon>Carangaria</taxon>
        <taxon>Pleuronectiformes</taxon>
        <taxon>Pleuronectoidei</taxon>
        <taxon>Pleuronectidae</taxon>
        <taxon>Pleuronectes</taxon>
    </lineage>
</organism>
<sequence>LSFNPATFFALSSTSRPCAPPHPSSCLLLLRLRASAVAEERTSREDLNEPEISSLIVLWGKLSLKKGGTLTAGENLTNERKEGEEEGGREDEKVISRIVAF</sequence>